<protein>
    <submittedName>
        <fullName evidence="1">Uncharacterized protein</fullName>
    </submittedName>
</protein>
<reference evidence="1" key="1">
    <citation type="journal article" date="2014" name="Front. Microbiol.">
        <title>High frequency of phylogenetically diverse reductive dehalogenase-homologous genes in deep subseafloor sedimentary metagenomes.</title>
        <authorList>
            <person name="Kawai M."/>
            <person name="Futagami T."/>
            <person name="Toyoda A."/>
            <person name="Takaki Y."/>
            <person name="Nishi S."/>
            <person name="Hori S."/>
            <person name="Arai W."/>
            <person name="Tsubouchi T."/>
            <person name="Morono Y."/>
            <person name="Uchiyama I."/>
            <person name="Ito T."/>
            <person name="Fujiyama A."/>
            <person name="Inagaki F."/>
            <person name="Takami H."/>
        </authorList>
    </citation>
    <scope>NUCLEOTIDE SEQUENCE</scope>
    <source>
        <strain evidence="1">Expedition CK06-06</strain>
    </source>
</reference>
<organism evidence="1">
    <name type="scientific">marine sediment metagenome</name>
    <dbReference type="NCBI Taxonomy" id="412755"/>
    <lineage>
        <taxon>unclassified sequences</taxon>
        <taxon>metagenomes</taxon>
        <taxon>ecological metagenomes</taxon>
    </lineage>
</organism>
<evidence type="ECO:0000313" key="1">
    <source>
        <dbReference type="EMBL" id="GAG37320.1"/>
    </source>
</evidence>
<dbReference type="AlphaFoldDB" id="X0X2R3"/>
<proteinExistence type="predicted"/>
<gene>
    <name evidence="1" type="ORF">S01H1_65467</name>
</gene>
<feature type="non-terminal residue" evidence="1">
    <location>
        <position position="148"/>
    </location>
</feature>
<name>X0X2R3_9ZZZZ</name>
<comment type="caution">
    <text evidence="1">The sequence shown here is derived from an EMBL/GenBank/DDBJ whole genome shotgun (WGS) entry which is preliminary data.</text>
</comment>
<dbReference type="EMBL" id="BARS01043223">
    <property type="protein sequence ID" value="GAG37320.1"/>
    <property type="molecule type" value="Genomic_DNA"/>
</dbReference>
<sequence length="148" mass="16259">MPILQPELANPLYLKLTCETLRARGLNRLPSGWFGLVPVVKAFLEEKERQFAEEHETNIGANIVGGSLKAIVHAIVNSGDSSIAWSHAQQVIAKERPQASNLPILEWLVRADLLIEDAPKADDLLGSEIAVQPAFERLGDFLIATELL</sequence>
<accession>X0X2R3</accession>